<dbReference type="InterPro" id="IPR050626">
    <property type="entry name" value="Peptidase_M16"/>
</dbReference>
<name>A0A381P915_9ZZZZ</name>
<dbReference type="SUPFAM" id="SSF63411">
    <property type="entry name" value="LuxS/MPP-like metallohydrolase"/>
    <property type="match status" value="2"/>
</dbReference>
<evidence type="ECO:0000256" key="5">
    <source>
        <dbReference type="ARBA" id="ARBA00023049"/>
    </source>
</evidence>
<evidence type="ECO:0000256" key="1">
    <source>
        <dbReference type="ARBA" id="ARBA00007261"/>
    </source>
</evidence>
<dbReference type="InterPro" id="IPR011765">
    <property type="entry name" value="Pept_M16_N"/>
</dbReference>
<dbReference type="EMBL" id="UINC01000916">
    <property type="protein sequence ID" value="SUZ63421.1"/>
    <property type="molecule type" value="Genomic_DNA"/>
</dbReference>
<evidence type="ECO:0008006" key="9">
    <source>
        <dbReference type="Google" id="ProtNLM"/>
    </source>
</evidence>
<gene>
    <name evidence="8" type="ORF">METZ01_LOCUS16275</name>
</gene>
<dbReference type="PANTHER" id="PTHR43690">
    <property type="entry name" value="NARDILYSIN"/>
    <property type="match status" value="1"/>
</dbReference>
<evidence type="ECO:0000256" key="2">
    <source>
        <dbReference type="ARBA" id="ARBA00022670"/>
    </source>
</evidence>
<keyword evidence="4" id="KW-0862">Zinc</keyword>
<keyword evidence="5" id="KW-0482">Metalloprotease</keyword>
<dbReference type="GO" id="GO:0008237">
    <property type="term" value="F:metallopeptidase activity"/>
    <property type="evidence" value="ECO:0007669"/>
    <property type="project" value="UniProtKB-KW"/>
</dbReference>
<feature type="domain" description="Peptidase M16 C-terminal" evidence="7">
    <location>
        <begin position="188"/>
        <end position="365"/>
    </location>
</feature>
<dbReference type="InterPro" id="IPR011249">
    <property type="entry name" value="Metalloenz_LuxS/M16"/>
</dbReference>
<dbReference type="Pfam" id="PF05193">
    <property type="entry name" value="Peptidase_M16_C"/>
    <property type="match status" value="1"/>
</dbReference>
<protein>
    <recommendedName>
        <fullName evidence="9">Peptidase M16 C-terminal domain-containing protein</fullName>
    </recommendedName>
</protein>
<dbReference type="InterPro" id="IPR007863">
    <property type="entry name" value="Peptidase_M16_C"/>
</dbReference>
<feature type="domain" description="Peptidase M16 N-terminal" evidence="6">
    <location>
        <begin position="34"/>
        <end position="179"/>
    </location>
</feature>
<keyword evidence="3" id="KW-0378">Hydrolase</keyword>
<dbReference type="Pfam" id="PF00675">
    <property type="entry name" value="Peptidase_M16"/>
    <property type="match status" value="1"/>
</dbReference>
<keyword evidence="2" id="KW-0645">Protease</keyword>
<dbReference type="AlphaFoldDB" id="A0A381P915"/>
<proteinExistence type="inferred from homology"/>
<comment type="similarity">
    <text evidence="1">Belongs to the peptidase M16 family.</text>
</comment>
<sequence>MKKILFTVAFASSFLCNAQKVDFIEYNLDNGLHVILHQDNSAPVVSAVLQYHVGSKDEDEGKKGYAHLFEHMLGKETKNMDSGEWFKIYRSRGGSGNASTSVDLTSYYVTLPSNSLELALWRYSEIMLHPVIDQESVDIQREAVKEEKRQRDNQPYSRFYTFLKKNFFKVHPYKAPLIGFEEDLNNSTLQDFMDFKERFYSPSNAVFVIAGDIDIENTKELISHYFNELPNKGDKPIKIVPEEQPFEELRVQEFDPNIQIPALFYAFRTPSETERDSSVLDYISTYLSGGESSVLYKKLVDEKQMALEVQVFNIEHEDHSMFAILALPQGETSFDDLIKEIEVEINKIQEEVISEKDYQKIQNNLENFFVSSLRSVSGISQILASYHNIYGDASVINKITDVYRSISPEEIKEVANKYLKKNQRLIMEYLPESKK</sequence>
<dbReference type="GO" id="GO:0046872">
    <property type="term" value="F:metal ion binding"/>
    <property type="evidence" value="ECO:0007669"/>
    <property type="project" value="InterPro"/>
</dbReference>
<reference evidence="8" key="1">
    <citation type="submission" date="2018-05" db="EMBL/GenBank/DDBJ databases">
        <authorList>
            <person name="Lanie J.A."/>
            <person name="Ng W.-L."/>
            <person name="Kazmierczak K.M."/>
            <person name="Andrzejewski T.M."/>
            <person name="Davidsen T.M."/>
            <person name="Wayne K.J."/>
            <person name="Tettelin H."/>
            <person name="Glass J.I."/>
            <person name="Rusch D."/>
            <person name="Podicherti R."/>
            <person name="Tsui H.-C.T."/>
            <person name="Winkler M.E."/>
        </authorList>
    </citation>
    <scope>NUCLEOTIDE SEQUENCE</scope>
</reference>
<evidence type="ECO:0000259" key="7">
    <source>
        <dbReference type="Pfam" id="PF05193"/>
    </source>
</evidence>
<dbReference type="PANTHER" id="PTHR43690:SF17">
    <property type="entry name" value="PROTEIN YHJJ"/>
    <property type="match status" value="1"/>
</dbReference>
<evidence type="ECO:0000313" key="8">
    <source>
        <dbReference type="EMBL" id="SUZ63421.1"/>
    </source>
</evidence>
<accession>A0A381P915</accession>
<evidence type="ECO:0000256" key="4">
    <source>
        <dbReference type="ARBA" id="ARBA00022833"/>
    </source>
</evidence>
<organism evidence="8">
    <name type="scientific">marine metagenome</name>
    <dbReference type="NCBI Taxonomy" id="408172"/>
    <lineage>
        <taxon>unclassified sequences</taxon>
        <taxon>metagenomes</taxon>
        <taxon>ecological metagenomes</taxon>
    </lineage>
</organism>
<evidence type="ECO:0000259" key="6">
    <source>
        <dbReference type="Pfam" id="PF00675"/>
    </source>
</evidence>
<evidence type="ECO:0000256" key="3">
    <source>
        <dbReference type="ARBA" id="ARBA00022801"/>
    </source>
</evidence>
<dbReference type="GO" id="GO:0006508">
    <property type="term" value="P:proteolysis"/>
    <property type="evidence" value="ECO:0007669"/>
    <property type="project" value="UniProtKB-KW"/>
</dbReference>
<dbReference type="Gene3D" id="3.30.830.10">
    <property type="entry name" value="Metalloenzyme, LuxS/M16 peptidase-like"/>
    <property type="match status" value="2"/>
</dbReference>